<dbReference type="InterPro" id="IPR053710">
    <property type="entry name" value="Arylamine_NAT_domain_sf"/>
</dbReference>
<keyword evidence="2" id="KW-0808">Transferase</keyword>
<sequence length="313" mass="35119">MGPQQPTYTDAQVEAYLSRIAYTPTAKVEDVRQRAQSDALSTLSELQRRHLAAVPWGNSGLHYSQHHTISLHPDSLYEKIVERRLDGYCMESTGIFFIVLRSLGYQVYATGGRVSYAAATEVDNGLYMAMGHMVLIVTIDGAKYMVDVGFGNNCATAPLPFQEGATATCIAPSEMRLIKDSLVECSDTTQKLWIYQTRNNPDSPWVPNFCFSEVEFLPQDFGVMNFSVSQKPTSFFVQNFVCVRMILDPTGREIIGQCIMSGKEVKQRIKGQTEVLQVLQTEEDRVKALAKYFDMHLRNSEVEGIRGLTSQIK</sequence>
<comment type="caution">
    <text evidence="3">The sequence shown here is derived from an EMBL/GenBank/DDBJ whole genome shotgun (WGS) entry which is preliminary data.</text>
</comment>
<evidence type="ECO:0000313" key="4">
    <source>
        <dbReference type="Proteomes" id="UP001213681"/>
    </source>
</evidence>
<dbReference type="PRINTS" id="PR01543">
    <property type="entry name" value="ANATRNSFRASE"/>
</dbReference>
<reference evidence="3" key="2">
    <citation type="journal article" date="2023" name="IMA Fungus">
        <title>Comparative genomic study of the Penicillium genus elucidates a diverse pangenome and 15 lateral gene transfer events.</title>
        <authorList>
            <person name="Petersen C."/>
            <person name="Sorensen T."/>
            <person name="Nielsen M.R."/>
            <person name="Sondergaard T.E."/>
            <person name="Sorensen J.L."/>
            <person name="Fitzpatrick D.A."/>
            <person name="Frisvad J.C."/>
            <person name="Nielsen K.L."/>
        </authorList>
    </citation>
    <scope>NUCLEOTIDE SEQUENCE</scope>
    <source>
        <strain evidence="3">IBT 16125</strain>
    </source>
</reference>
<dbReference type="GeneID" id="81605001"/>
<keyword evidence="4" id="KW-1185">Reference proteome</keyword>
<protein>
    <recommendedName>
        <fullName evidence="5">Arylamine N-acetyltransferase</fullName>
    </recommendedName>
</protein>
<evidence type="ECO:0008006" key="5">
    <source>
        <dbReference type="Google" id="ProtNLM"/>
    </source>
</evidence>
<organism evidence="3 4">
    <name type="scientific">Penicillium daleae</name>
    <dbReference type="NCBI Taxonomy" id="63821"/>
    <lineage>
        <taxon>Eukaryota</taxon>
        <taxon>Fungi</taxon>
        <taxon>Dikarya</taxon>
        <taxon>Ascomycota</taxon>
        <taxon>Pezizomycotina</taxon>
        <taxon>Eurotiomycetes</taxon>
        <taxon>Eurotiomycetidae</taxon>
        <taxon>Eurotiales</taxon>
        <taxon>Aspergillaceae</taxon>
        <taxon>Penicillium</taxon>
    </lineage>
</organism>
<dbReference type="Gene3D" id="3.30.2140.20">
    <property type="match status" value="1"/>
</dbReference>
<gene>
    <name evidence="3" type="ORF">N7458_011376</name>
</gene>
<dbReference type="InterPro" id="IPR038765">
    <property type="entry name" value="Papain-like_cys_pep_sf"/>
</dbReference>
<dbReference type="PANTHER" id="PTHR11786:SF0">
    <property type="entry name" value="ARYLAMINE N-ACETYLTRANSFERASE 4-RELATED"/>
    <property type="match status" value="1"/>
</dbReference>
<dbReference type="Pfam" id="PF00797">
    <property type="entry name" value="Acetyltransf_2"/>
    <property type="match status" value="1"/>
</dbReference>
<evidence type="ECO:0000256" key="1">
    <source>
        <dbReference type="ARBA" id="ARBA00006547"/>
    </source>
</evidence>
<dbReference type="RefSeq" id="XP_056759512.1">
    <property type="nucleotide sequence ID" value="XM_056914758.1"/>
</dbReference>
<proteinExistence type="inferred from homology"/>
<dbReference type="PANTHER" id="PTHR11786">
    <property type="entry name" value="N-HYDROXYARYLAMINE O-ACETYLTRANSFERASE"/>
    <property type="match status" value="1"/>
</dbReference>
<dbReference type="SUPFAM" id="SSF54001">
    <property type="entry name" value="Cysteine proteinases"/>
    <property type="match status" value="1"/>
</dbReference>
<reference evidence="3" key="1">
    <citation type="submission" date="2022-12" db="EMBL/GenBank/DDBJ databases">
        <authorList>
            <person name="Petersen C."/>
        </authorList>
    </citation>
    <scope>NUCLEOTIDE SEQUENCE</scope>
    <source>
        <strain evidence="3">IBT 16125</strain>
    </source>
</reference>
<dbReference type="GO" id="GO:0016407">
    <property type="term" value="F:acetyltransferase activity"/>
    <property type="evidence" value="ECO:0007669"/>
    <property type="project" value="InterPro"/>
</dbReference>
<name>A0AAD6BUM1_9EURO</name>
<dbReference type="Proteomes" id="UP001213681">
    <property type="component" value="Unassembled WGS sequence"/>
</dbReference>
<dbReference type="EMBL" id="JAPVEA010000009">
    <property type="protein sequence ID" value="KAJ5432220.1"/>
    <property type="molecule type" value="Genomic_DNA"/>
</dbReference>
<evidence type="ECO:0000256" key="2">
    <source>
        <dbReference type="RuleBase" id="RU003452"/>
    </source>
</evidence>
<dbReference type="FunFam" id="3.30.2140.20:FF:000003">
    <property type="entry name" value="Arylamine N-acetyltransferase 1"/>
    <property type="match status" value="1"/>
</dbReference>
<accession>A0AAD6BUM1</accession>
<evidence type="ECO:0000313" key="3">
    <source>
        <dbReference type="EMBL" id="KAJ5432220.1"/>
    </source>
</evidence>
<comment type="similarity">
    <text evidence="1 2">Belongs to the arylamine N-acetyltransferase family.</text>
</comment>
<dbReference type="AlphaFoldDB" id="A0AAD6BUM1"/>
<keyword evidence="2" id="KW-0012">Acyltransferase</keyword>
<dbReference type="InterPro" id="IPR001447">
    <property type="entry name" value="Arylamine_N-AcTrfase"/>
</dbReference>